<reference evidence="2 3" key="1">
    <citation type="journal article" date="2013" name="BMC Genomics">
        <title>Genomics-driven discovery of the pneumocandin biosynthetic gene cluster in the fungus Glarea lozoyensis.</title>
        <authorList>
            <person name="Chen L."/>
            <person name="Yue Q."/>
            <person name="Zhang X."/>
            <person name="Xiang M."/>
            <person name="Wang C."/>
            <person name="Li S."/>
            <person name="Che Y."/>
            <person name="Ortiz-Lopez F.J."/>
            <person name="Bills G.F."/>
            <person name="Liu X."/>
            <person name="An Z."/>
        </authorList>
    </citation>
    <scope>NUCLEOTIDE SEQUENCE [LARGE SCALE GENOMIC DNA]</scope>
    <source>
        <strain evidence="3">ATCC 20868 / MF5171</strain>
    </source>
</reference>
<dbReference type="OMA" id="TCKIMAS"/>
<dbReference type="GO" id="GO:0016810">
    <property type="term" value="F:hydrolase activity, acting on carbon-nitrogen (but not peptide) bonds"/>
    <property type="evidence" value="ECO:0007669"/>
    <property type="project" value="InterPro"/>
</dbReference>
<dbReference type="EMBL" id="KE145371">
    <property type="protein sequence ID" value="EPE25362.1"/>
    <property type="molecule type" value="Genomic_DNA"/>
</dbReference>
<keyword evidence="3" id="KW-1185">Reference proteome</keyword>
<dbReference type="CDD" id="cd01299">
    <property type="entry name" value="Met_dep_hydrolase_A"/>
    <property type="match status" value="1"/>
</dbReference>
<evidence type="ECO:0000259" key="1">
    <source>
        <dbReference type="Pfam" id="PF01979"/>
    </source>
</evidence>
<feature type="domain" description="Amidohydrolase-related" evidence="1">
    <location>
        <begin position="76"/>
        <end position="427"/>
    </location>
</feature>
<dbReference type="HOGENOM" id="CLU_023620_2_0_1"/>
<dbReference type="Proteomes" id="UP000016922">
    <property type="component" value="Unassembled WGS sequence"/>
</dbReference>
<dbReference type="InterPro" id="IPR011059">
    <property type="entry name" value="Metal-dep_hydrolase_composite"/>
</dbReference>
<dbReference type="STRING" id="1116229.S3CFT7"/>
<dbReference type="Pfam" id="PF01979">
    <property type="entry name" value="Amidohydro_1"/>
    <property type="match status" value="1"/>
</dbReference>
<evidence type="ECO:0000313" key="3">
    <source>
        <dbReference type="Proteomes" id="UP000016922"/>
    </source>
</evidence>
<protein>
    <submittedName>
        <fullName evidence="2">Metallo-dependent hydrolase</fullName>
    </submittedName>
</protein>
<dbReference type="InterPro" id="IPR032466">
    <property type="entry name" value="Metal_Hydrolase"/>
</dbReference>
<dbReference type="OrthoDB" id="194468at2759"/>
<dbReference type="PANTHER" id="PTHR43135:SF3">
    <property type="entry name" value="ALPHA-D-RIBOSE 1-METHYLPHOSPHONATE 5-TRIPHOSPHATE DIPHOSPHATASE"/>
    <property type="match status" value="1"/>
</dbReference>
<name>S3CFT7_GLAL2</name>
<dbReference type="eggNOG" id="ENOG502QRDE">
    <property type="taxonomic scope" value="Eukaryota"/>
</dbReference>
<sequence length="447" mass="47591">MASSSLTTPWKLPPHNTYILENANIINPIDGSVLKGATIRLSDGIVQSVTTTTTGATKSEKPHQDSGITIDLKGKYVCPGLIDAHVHVAAVPGEKNLGDTLGLTDQVSMMRQPYVCLQMIRRGFTTARDCGGATLALKEAIEEGVFTGPRLFIAGRLLTQTGGSADPRGPHDDGECCSGAKALGRVCDGVPACIKAARESIRTGSDFIKIFSGGSITGPAEKITSVHFSNEEIQAINTVAKNSGTYVTAHAYTPAAIRHALDNGVMGIEHGNMIDEDTAKYMAEKGAFLTPTLTAYAVAASPELKDFISDPRMAAKLQQVLSAGQRSLKIASDAGVQICYGTDLMGPMHFAQTKEFALRAKVLSPVAVLQSATVTAARLLGQADFLGQIKDGFAADLLILNKNPLEDIEVFDRPDEHLLAVFKDGRVQTSRWSKLKEDVVTAVPMIE</sequence>
<dbReference type="AlphaFoldDB" id="S3CFT7"/>
<dbReference type="GeneID" id="19460332"/>
<dbReference type="SUPFAM" id="SSF51556">
    <property type="entry name" value="Metallo-dependent hydrolases"/>
    <property type="match status" value="1"/>
</dbReference>
<dbReference type="InterPro" id="IPR006680">
    <property type="entry name" value="Amidohydro-rel"/>
</dbReference>
<keyword evidence="2" id="KW-0378">Hydrolase</keyword>
<dbReference type="PANTHER" id="PTHR43135">
    <property type="entry name" value="ALPHA-D-RIBOSE 1-METHYLPHOSPHONATE 5-TRIPHOSPHATE DIPHOSPHATASE"/>
    <property type="match status" value="1"/>
</dbReference>
<dbReference type="KEGG" id="glz:GLAREA_01274"/>
<dbReference type="RefSeq" id="XP_008086681.1">
    <property type="nucleotide sequence ID" value="XM_008088490.1"/>
</dbReference>
<accession>S3CFT7</accession>
<dbReference type="InterPro" id="IPR057744">
    <property type="entry name" value="OTAase-like"/>
</dbReference>
<proteinExistence type="predicted"/>
<dbReference type="Gene3D" id="2.30.40.10">
    <property type="entry name" value="Urease, subunit C, domain 1"/>
    <property type="match status" value="1"/>
</dbReference>
<dbReference type="SUPFAM" id="SSF51338">
    <property type="entry name" value="Composite domain of metallo-dependent hydrolases"/>
    <property type="match status" value="2"/>
</dbReference>
<dbReference type="InterPro" id="IPR051781">
    <property type="entry name" value="Metallo-dep_Hydrolase"/>
</dbReference>
<organism evidence="2 3">
    <name type="scientific">Glarea lozoyensis (strain ATCC 20868 / MF5171)</name>
    <dbReference type="NCBI Taxonomy" id="1116229"/>
    <lineage>
        <taxon>Eukaryota</taxon>
        <taxon>Fungi</taxon>
        <taxon>Dikarya</taxon>
        <taxon>Ascomycota</taxon>
        <taxon>Pezizomycotina</taxon>
        <taxon>Leotiomycetes</taxon>
        <taxon>Helotiales</taxon>
        <taxon>Helotiaceae</taxon>
        <taxon>Glarea</taxon>
    </lineage>
</organism>
<evidence type="ECO:0000313" key="2">
    <source>
        <dbReference type="EMBL" id="EPE25362.1"/>
    </source>
</evidence>
<gene>
    <name evidence="2" type="ORF">GLAREA_01274</name>
</gene>
<dbReference type="Gene3D" id="3.20.20.140">
    <property type="entry name" value="Metal-dependent hydrolases"/>
    <property type="match status" value="1"/>
</dbReference>